<dbReference type="EMBL" id="CP118246">
    <property type="protein sequence ID" value="WDR04214.1"/>
    <property type="molecule type" value="Genomic_DNA"/>
</dbReference>
<dbReference type="Gene3D" id="3.30.1060.10">
    <property type="entry name" value="Peptide methionine sulphoxide reductase MsrA"/>
    <property type="match status" value="1"/>
</dbReference>
<keyword evidence="7" id="KW-1185">Reference proteome</keyword>
<accession>A0ABY7YSB7</accession>
<protein>
    <recommendedName>
        <fullName evidence="4">Peptide methionine sulfoxide reductase MsrA</fullName>
        <shortName evidence="4">Protein-methionine-S-oxide reductase</shortName>
        <ecNumber evidence="4">1.8.4.11</ecNumber>
    </recommendedName>
    <alternativeName>
        <fullName evidence="4">Peptide-methionine (S)-S-oxide reductase</fullName>
        <shortName evidence="4">Peptide Met(O) reductase</shortName>
    </alternativeName>
</protein>
<comment type="similarity">
    <text evidence="4">Belongs to the MsrA Met sulfoxide reductase family.</text>
</comment>
<dbReference type="Pfam" id="PF01625">
    <property type="entry name" value="PMSR"/>
    <property type="match status" value="1"/>
</dbReference>
<reference evidence="6 7" key="1">
    <citation type="submission" date="2023-02" db="EMBL/GenBank/DDBJ databases">
        <title>Devosia algicola sp. nov., isolated from the phycosphere of marine algae.</title>
        <authorList>
            <person name="Kim J.M."/>
            <person name="Lee J.K."/>
            <person name="Choi B.J."/>
            <person name="Bayburt H."/>
            <person name="Jeon C.O."/>
        </authorList>
    </citation>
    <scope>NUCLEOTIDE SEQUENCE [LARGE SCALE GENOMIC DNA]</scope>
    <source>
        <strain evidence="6 7">G20-9</strain>
    </source>
</reference>
<comment type="function">
    <text evidence="4">Has an important function as a repair enzyme for proteins that have been inactivated by oxidation. Catalyzes the reversible oxidation-reduction of methionine sulfoxide in proteins to methionine.</text>
</comment>
<keyword evidence="1 4" id="KW-0560">Oxidoreductase</keyword>
<dbReference type="PANTHER" id="PTHR43774">
    <property type="entry name" value="PEPTIDE METHIONINE SULFOXIDE REDUCTASE"/>
    <property type="match status" value="1"/>
</dbReference>
<dbReference type="EC" id="1.8.4.11" evidence="4"/>
<evidence type="ECO:0000313" key="6">
    <source>
        <dbReference type="EMBL" id="WDR04214.1"/>
    </source>
</evidence>
<dbReference type="InterPro" id="IPR036509">
    <property type="entry name" value="Met_Sox_Rdtase_MsrA_sf"/>
</dbReference>
<feature type="domain" description="Peptide methionine sulphoxide reductase MsrA" evidence="5">
    <location>
        <begin position="35"/>
        <end position="186"/>
    </location>
</feature>
<comment type="catalytic activity">
    <reaction evidence="2 4">
        <text>L-methionyl-[protein] + [thioredoxin]-disulfide + H2O = L-methionyl-(S)-S-oxide-[protein] + [thioredoxin]-dithiol</text>
        <dbReference type="Rhea" id="RHEA:14217"/>
        <dbReference type="Rhea" id="RHEA-COMP:10698"/>
        <dbReference type="Rhea" id="RHEA-COMP:10700"/>
        <dbReference type="Rhea" id="RHEA-COMP:12313"/>
        <dbReference type="Rhea" id="RHEA-COMP:12315"/>
        <dbReference type="ChEBI" id="CHEBI:15377"/>
        <dbReference type="ChEBI" id="CHEBI:16044"/>
        <dbReference type="ChEBI" id="CHEBI:29950"/>
        <dbReference type="ChEBI" id="CHEBI:44120"/>
        <dbReference type="ChEBI" id="CHEBI:50058"/>
        <dbReference type="EC" id="1.8.4.11"/>
    </reaction>
</comment>
<dbReference type="SUPFAM" id="SSF55068">
    <property type="entry name" value="Peptide methionine sulfoxide reductase"/>
    <property type="match status" value="1"/>
</dbReference>
<dbReference type="GO" id="GO:0008113">
    <property type="term" value="F:peptide-methionine (S)-S-oxide reductase activity"/>
    <property type="evidence" value="ECO:0007669"/>
    <property type="project" value="UniProtKB-EC"/>
</dbReference>
<feature type="active site" evidence="4">
    <location>
        <position position="41"/>
    </location>
</feature>
<proteinExistence type="inferred from homology"/>
<dbReference type="InterPro" id="IPR002569">
    <property type="entry name" value="Met_Sox_Rdtase_MsrA_dom"/>
</dbReference>
<gene>
    <name evidence="4 6" type="primary">msrA</name>
    <name evidence="6" type="ORF">PSQ19_03185</name>
</gene>
<organism evidence="6 7">
    <name type="scientific">Devosia algicola</name>
    <dbReference type="NCBI Taxonomy" id="3026418"/>
    <lineage>
        <taxon>Bacteria</taxon>
        <taxon>Pseudomonadati</taxon>
        <taxon>Pseudomonadota</taxon>
        <taxon>Alphaproteobacteria</taxon>
        <taxon>Hyphomicrobiales</taxon>
        <taxon>Devosiaceae</taxon>
        <taxon>Devosia</taxon>
    </lineage>
</organism>
<evidence type="ECO:0000256" key="3">
    <source>
        <dbReference type="ARBA" id="ARBA00048782"/>
    </source>
</evidence>
<dbReference type="Proteomes" id="UP001220530">
    <property type="component" value="Chromosome"/>
</dbReference>
<evidence type="ECO:0000259" key="5">
    <source>
        <dbReference type="Pfam" id="PF01625"/>
    </source>
</evidence>
<sequence length="216" mass="23225">MMVSINQVSVSAAEPAFEIPAPAMDIAPDGSSAVATFAGGCFWGVQGVFQHVVGVKNAVSGYEGGAANTAEYQTVGSGRTGHAETVQITYDPGKITYGELLQIFFSVAHNPTQLNYQGPDRGTQYRSTIFAENAEQAKVAQAYIDQLGKTGAFPGQIVTTIETGQTFYPAEAYHQDFLINNPNYPYIVYNDLPKIENLKAMFPKVFASKPVLVGQL</sequence>
<evidence type="ECO:0000256" key="1">
    <source>
        <dbReference type="ARBA" id="ARBA00023002"/>
    </source>
</evidence>
<dbReference type="NCBIfam" id="TIGR00401">
    <property type="entry name" value="msrA"/>
    <property type="match status" value="1"/>
</dbReference>
<dbReference type="PANTHER" id="PTHR43774:SF1">
    <property type="entry name" value="PEPTIDE METHIONINE SULFOXIDE REDUCTASE MSRA 2"/>
    <property type="match status" value="1"/>
</dbReference>
<name>A0ABY7YSB7_9HYPH</name>
<dbReference type="HAMAP" id="MF_01401">
    <property type="entry name" value="MsrA"/>
    <property type="match status" value="1"/>
</dbReference>
<evidence type="ECO:0000256" key="4">
    <source>
        <dbReference type="HAMAP-Rule" id="MF_01401"/>
    </source>
</evidence>
<evidence type="ECO:0000313" key="7">
    <source>
        <dbReference type="Proteomes" id="UP001220530"/>
    </source>
</evidence>
<evidence type="ECO:0000256" key="2">
    <source>
        <dbReference type="ARBA" id="ARBA00047806"/>
    </source>
</evidence>
<comment type="catalytic activity">
    <reaction evidence="3 4">
        <text>[thioredoxin]-disulfide + L-methionine + H2O = L-methionine (S)-S-oxide + [thioredoxin]-dithiol</text>
        <dbReference type="Rhea" id="RHEA:19993"/>
        <dbReference type="Rhea" id="RHEA-COMP:10698"/>
        <dbReference type="Rhea" id="RHEA-COMP:10700"/>
        <dbReference type="ChEBI" id="CHEBI:15377"/>
        <dbReference type="ChEBI" id="CHEBI:29950"/>
        <dbReference type="ChEBI" id="CHEBI:50058"/>
        <dbReference type="ChEBI" id="CHEBI:57844"/>
        <dbReference type="ChEBI" id="CHEBI:58772"/>
        <dbReference type="EC" id="1.8.4.11"/>
    </reaction>
</comment>